<evidence type="ECO:0000256" key="1">
    <source>
        <dbReference type="SAM" id="Coils"/>
    </source>
</evidence>
<dbReference type="Proteomes" id="UP000008068">
    <property type="component" value="Unassembled WGS sequence"/>
</dbReference>
<dbReference type="AlphaFoldDB" id="G0P988"/>
<dbReference type="eggNOG" id="ENOG502QRBM">
    <property type="taxonomic scope" value="Eukaryota"/>
</dbReference>
<sequence length="835" mass="95720">MPPPPKKKRACRENAKLAKDAILEKNKERNNDILLKNEEQSATINSILVTIAMIRSDFAGINSTVTSLKLEKNELKQKNEIIEVKISKVKAENELLKKQKEFMKKEDQRRMGQLDKQKKELAEAQESNRNLITESPTSGRSIFAFHDLKDRKSKNERCMMVVKSIKQIIKSDSVDRFLSYFFTFVNDSSLFSTRYQLTDEETFYCKVRFHLSDTFFRLFKKFYNAVTGFDVFSSRHDIANIGRRVSVAQFYEVSTHSIQKKTLSGSISLVKRPLVRITSLEDVLSYRLSTLAQNSRLLFDRSTGDDISIILSGDKGGEETKIVLILENTEKPNSSKSQLILGFYTGDDDFDQLKEHMETVFNQFNNLNLISYNDGNATVTKKVKRKIVGDVKILCCFYNHKGAGLLDCCFICFIEYSNRGVNMAQCGSFPFDQIHGLRTMESYRRSGHPLVNLDPKLAIIPPLHCFQGITQKYGLDHLTALAKSIDLKKFNFPENIAAQKKRLSELEFEEQLYVRKIKNLCEELEKLNDIKTAFEKYEKKASKIDSKHRCSSSVCISKELGKKRFNSESYQCLNCQKLYHYQCNAIVSLSEKTEARVSKSSTYCFECSGTGNVRERKKVVEEKIVNTQLTMDSEESAWEDVYEERKEIKKVLSGLGDADSLTKKLDEKMKRIGCINYDCSKNLTGNQTRKFLRKDNIDEVVNIFPSSPELENVRNFLHSLARLMSHANSEVKNDEQLNEICEELKVMIDSIRLAHPEKNVTVKLHLVAAHLIDLLKDCYSWGKVCEQGVEHLHSDFKKLHLTFAAVMDPIAKGHAFLSALTNENYLSDRGEAWNV</sequence>
<dbReference type="EMBL" id="GL380147">
    <property type="protein sequence ID" value="EGT48419.1"/>
    <property type="molecule type" value="Genomic_DNA"/>
</dbReference>
<dbReference type="PANTHER" id="PTHR31424:SF3">
    <property type="entry name" value="RING-TYPE DOMAIN-CONTAINING PROTEIN"/>
    <property type="match status" value="1"/>
</dbReference>
<dbReference type="InterPro" id="IPR009689">
    <property type="entry name" value="DUF1280"/>
</dbReference>
<proteinExistence type="predicted"/>
<dbReference type="PANTHER" id="PTHR31424">
    <property type="entry name" value="PROTEIN CBG23806"/>
    <property type="match status" value="1"/>
</dbReference>
<protein>
    <recommendedName>
        <fullName evidence="4">Zinc finger PHD-type domain-containing protein</fullName>
    </recommendedName>
</protein>
<dbReference type="OMA" id="KPNDSRG"/>
<keyword evidence="3" id="KW-1185">Reference proteome</keyword>
<gene>
    <name evidence="2" type="ORF">CAEBREN_00047</name>
</gene>
<dbReference type="Pfam" id="PF06918">
    <property type="entry name" value="DUF1280"/>
    <property type="match status" value="1"/>
</dbReference>
<evidence type="ECO:0008006" key="4">
    <source>
        <dbReference type="Google" id="ProtNLM"/>
    </source>
</evidence>
<reference evidence="3" key="1">
    <citation type="submission" date="2011-07" db="EMBL/GenBank/DDBJ databases">
        <authorList>
            <consortium name="Caenorhabditis brenneri Sequencing and Analysis Consortium"/>
            <person name="Wilson R.K."/>
        </authorList>
    </citation>
    <scope>NUCLEOTIDE SEQUENCE [LARGE SCALE GENOMIC DNA]</scope>
    <source>
        <strain evidence="3">PB2801</strain>
    </source>
</reference>
<dbReference type="OrthoDB" id="5871670at2759"/>
<name>G0P988_CAEBE</name>
<accession>G0P988</accession>
<evidence type="ECO:0000313" key="2">
    <source>
        <dbReference type="EMBL" id="EGT48419.1"/>
    </source>
</evidence>
<feature type="coiled-coil region" evidence="1">
    <location>
        <begin position="65"/>
        <end position="134"/>
    </location>
</feature>
<organism evidence="3">
    <name type="scientific">Caenorhabditis brenneri</name>
    <name type="common">Nematode worm</name>
    <dbReference type="NCBI Taxonomy" id="135651"/>
    <lineage>
        <taxon>Eukaryota</taxon>
        <taxon>Metazoa</taxon>
        <taxon>Ecdysozoa</taxon>
        <taxon>Nematoda</taxon>
        <taxon>Chromadorea</taxon>
        <taxon>Rhabditida</taxon>
        <taxon>Rhabditina</taxon>
        <taxon>Rhabditomorpha</taxon>
        <taxon>Rhabditoidea</taxon>
        <taxon>Rhabditidae</taxon>
        <taxon>Peloderinae</taxon>
        <taxon>Caenorhabditis</taxon>
    </lineage>
</organism>
<keyword evidence="1" id="KW-0175">Coiled coil</keyword>
<dbReference type="InParanoid" id="G0P988"/>
<evidence type="ECO:0000313" key="3">
    <source>
        <dbReference type="Proteomes" id="UP000008068"/>
    </source>
</evidence>
<dbReference type="HOGENOM" id="CLU_015719_2_0_1"/>